<dbReference type="Proteomes" id="UP001214854">
    <property type="component" value="Unassembled WGS sequence"/>
</dbReference>
<accession>A0ABT5HS67</accession>
<reference evidence="2 3" key="1">
    <citation type="submission" date="2023-01" db="EMBL/GenBank/DDBJ databases">
        <title>Novel species of the genus Asticcacaulis isolated from rivers.</title>
        <authorList>
            <person name="Lu H."/>
        </authorList>
    </citation>
    <scope>NUCLEOTIDE SEQUENCE [LARGE SCALE GENOMIC DNA]</scope>
    <source>
        <strain evidence="2 3">BYS171W</strain>
    </source>
</reference>
<feature type="transmembrane region" description="Helical" evidence="1">
    <location>
        <begin position="21"/>
        <end position="41"/>
    </location>
</feature>
<evidence type="ECO:0000313" key="2">
    <source>
        <dbReference type="EMBL" id="MDC7682908.1"/>
    </source>
</evidence>
<evidence type="ECO:0008006" key="4">
    <source>
        <dbReference type="Google" id="ProtNLM"/>
    </source>
</evidence>
<comment type="caution">
    <text evidence="2">The sequence shown here is derived from an EMBL/GenBank/DDBJ whole genome shotgun (WGS) entry which is preliminary data.</text>
</comment>
<proteinExistence type="predicted"/>
<dbReference type="EMBL" id="JAQQKX010000004">
    <property type="protein sequence ID" value="MDC7682908.1"/>
    <property type="molecule type" value="Genomic_DNA"/>
</dbReference>
<keyword evidence="1" id="KW-0472">Membrane</keyword>
<dbReference type="RefSeq" id="WP_272747395.1">
    <property type="nucleotide sequence ID" value="NZ_JAQQKX010000004.1"/>
</dbReference>
<name>A0ABT5HS67_9CAUL</name>
<gene>
    <name evidence="2" type="ORF">PQU92_06450</name>
</gene>
<sequence length="290" mass="30955">MRFRHRRADELEEGESYYVSMTDLMVGVLFIFIIMLAYFALHFQATTTELTSAKDAQTTALLRTATALQSKTVMLEVDYKNRVVCVPGQALTEDGSGADKRCFAYSATEPVDPADEKQQKIAATQARFSAGFSGDLQSKQVEATVSLSDGSTAFDADKLFTPGTANLSPVGQTMIAQTAKALAARLPCFAYGAPANNCESDQKMSGVIIVATANINAFTAEGRAAQALSLERSVALHRALTTAQPVLGQLRNAPNGGEPLLRVASIGNSRDNAPASGTDKMLVIQFNMAQ</sequence>
<keyword evidence="3" id="KW-1185">Reference proteome</keyword>
<keyword evidence="1" id="KW-1133">Transmembrane helix</keyword>
<organism evidence="2 3">
    <name type="scientific">Asticcacaulis aquaticus</name>
    <dbReference type="NCBI Taxonomy" id="2984212"/>
    <lineage>
        <taxon>Bacteria</taxon>
        <taxon>Pseudomonadati</taxon>
        <taxon>Pseudomonadota</taxon>
        <taxon>Alphaproteobacteria</taxon>
        <taxon>Caulobacterales</taxon>
        <taxon>Caulobacteraceae</taxon>
        <taxon>Asticcacaulis</taxon>
    </lineage>
</organism>
<evidence type="ECO:0000313" key="3">
    <source>
        <dbReference type="Proteomes" id="UP001214854"/>
    </source>
</evidence>
<evidence type="ECO:0000256" key="1">
    <source>
        <dbReference type="SAM" id="Phobius"/>
    </source>
</evidence>
<keyword evidence="1" id="KW-0812">Transmembrane</keyword>
<protein>
    <recommendedName>
        <fullName evidence="4">OmpA-like domain-containing protein</fullName>
    </recommendedName>
</protein>